<keyword evidence="5" id="KW-0521">NADP</keyword>
<dbReference type="EMBL" id="JAOQKJ010000008">
    <property type="protein sequence ID" value="MCU6744985.1"/>
    <property type="molecule type" value="Genomic_DNA"/>
</dbReference>
<dbReference type="PANTHER" id="PTHR45846">
    <property type="entry name" value="TRNA-DIHYDROURIDINE(47) SYNTHASE [NAD(P)(+)]-LIKE"/>
    <property type="match status" value="1"/>
</dbReference>
<reference evidence="9 10" key="1">
    <citation type="journal article" date="2021" name="ISME Commun">
        <title>Automated analysis of genomic sequences facilitates high-throughput and comprehensive description of bacteria.</title>
        <authorList>
            <person name="Hitch T.C.A."/>
        </authorList>
    </citation>
    <scope>NUCLEOTIDE SEQUENCE [LARGE SCALE GENOMIC DNA]</scope>
    <source>
        <strain evidence="9 10">Sanger_18</strain>
    </source>
</reference>
<name>A0ABT2T413_9FIRM</name>
<dbReference type="InterPro" id="IPR035587">
    <property type="entry name" value="DUS-like_FMN-bd"/>
</dbReference>
<evidence type="ECO:0000256" key="5">
    <source>
        <dbReference type="ARBA" id="ARBA00022857"/>
    </source>
</evidence>
<dbReference type="InterPro" id="IPR001269">
    <property type="entry name" value="DUS_fam"/>
</dbReference>
<comment type="function">
    <text evidence="7">Catalyzes the synthesis of 5,6-dihydrouridine (D), a modified base found in the D-loop of most tRNAs, via the reduction of the C5-C6 double bond in target uridines.</text>
</comment>
<gene>
    <name evidence="9" type="ORF">OCV77_10835</name>
</gene>
<dbReference type="Pfam" id="PF01207">
    <property type="entry name" value="Dus"/>
    <property type="match status" value="1"/>
</dbReference>
<comment type="similarity">
    <text evidence="7">Belongs to the dus family.</text>
</comment>
<keyword evidence="2 7" id="KW-0285">Flavoprotein</keyword>
<comment type="cofactor">
    <cofactor evidence="1 7">
        <name>FMN</name>
        <dbReference type="ChEBI" id="CHEBI:58210"/>
    </cofactor>
</comment>
<dbReference type="InterPro" id="IPR013785">
    <property type="entry name" value="Aldolase_TIM"/>
</dbReference>
<evidence type="ECO:0000256" key="7">
    <source>
        <dbReference type="PIRNR" id="PIRNR006621"/>
    </source>
</evidence>
<evidence type="ECO:0000259" key="8">
    <source>
        <dbReference type="Pfam" id="PF01207"/>
    </source>
</evidence>
<dbReference type="InterPro" id="IPR018517">
    <property type="entry name" value="tRNA_hU_synthase_CS"/>
</dbReference>
<keyword evidence="6 7" id="KW-0560">Oxidoreductase</keyword>
<dbReference type="SUPFAM" id="SSF51395">
    <property type="entry name" value="FMN-linked oxidoreductases"/>
    <property type="match status" value="1"/>
</dbReference>
<evidence type="ECO:0000256" key="3">
    <source>
        <dbReference type="ARBA" id="ARBA00022643"/>
    </source>
</evidence>
<dbReference type="Proteomes" id="UP001652432">
    <property type="component" value="Unassembled WGS sequence"/>
</dbReference>
<evidence type="ECO:0000256" key="2">
    <source>
        <dbReference type="ARBA" id="ARBA00022630"/>
    </source>
</evidence>
<dbReference type="PANTHER" id="PTHR45846:SF1">
    <property type="entry name" value="TRNA-DIHYDROURIDINE(47) SYNTHASE [NAD(P)(+)]-LIKE"/>
    <property type="match status" value="1"/>
</dbReference>
<comment type="caution">
    <text evidence="9">The sequence shown here is derived from an EMBL/GenBank/DDBJ whole genome shotgun (WGS) entry which is preliminary data.</text>
</comment>
<accession>A0ABT2T413</accession>
<feature type="domain" description="DUS-like FMN-binding" evidence="8">
    <location>
        <begin position="5"/>
        <end position="236"/>
    </location>
</feature>
<sequence>MNYYMAPMEGLTTYIFRNAFHQYYGGIDKYFTPFLCNRHMSSREKNDILPEHNRGMCTIPQILTNKAEDFLSLCQDLSSYGYDTVNLNLGCPSGTVVAKGRGAGFLSCPDELDAFLDEIFSRCPLSISIKTRIGMEQESEWETLLSLYQKYPIAELIIHPRLQKEGYGGTPHLSAYKRAEEMLSCPLCYNGDIISPATQEKTLKTLPGIKTIMLGRGLLKNPLLPALLRQENTDPSTLKSFHDTILDGYLSIMSGDMNTLYKMKDLWTFFGQSFDGAEKYLKAIRKARTVTDYRLAVNAIFRTCRVILPAPSDPW</sequence>
<evidence type="ECO:0000313" key="9">
    <source>
        <dbReference type="EMBL" id="MCU6744985.1"/>
    </source>
</evidence>
<dbReference type="EC" id="1.3.1.-" evidence="7"/>
<dbReference type="Gene3D" id="3.20.20.70">
    <property type="entry name" value="Aldolase class I"/>
    <property type="match status" value="1"/>
</dbReference>
<dbReference type="PROSITE" id="PS01136">
    <property type="entry name" value="UPF0034"/>
    <property type="match status" value="1"/>
</dbReference>
<evidence type="ECO:0000256" key="1">
    <source>
        <dbReference type="ARBA" id="ARBA00001917"/>
    </source>
</evidence>
<protein>
    <recommendedName>
        <fullName evidence="7">tRNA-dihydrouridine synthase</fullName>
        <ecNumber evidence="7">1.3.1.-</ecNumber>
    </recommendedName>
</protein>
<organism evidence="9 10">
    <name type="scientific">Suilimivivens aceti</name>
    <dbReference type="NCBI Taxonomy" id="2981774"/>
    <lineage>
        <taxon>Bacteria</taxon>
        <taxon>Bacillati</taxon>
        <taxon>Bacillota</taxon>
        <taxon>Clostridia</taxon>
        <taxon>Lachnospirales</taxon>
        <taxon>Lachnospiraceae</taxon>
        <taxon>Suilimivivens</taxon>
    </lineage>
</organism>
<proteinExistence type="inferred from homology"/>
<keyword evidence="3 7" id="KW-0288">FMN</keyword>
<evidence type="ECO:0000256" key="4">
    <source>
        <dbReference type="ARBA" id="ARBA00022694"/>
    </source>
</evidence>
<dbReference type="RefSeq" id="WP_262575099.1">
    <property type="nucleotide sequence ID" value="NZ_JAOQKJ010000008.1"/>
</dbReference>
<dbReference type="CDD" id="cd02801">
    <property type="entry name" value="DUS_like_FMN"/>
    <property type="match status" value="1"/>
</dbReference>
<evidence type="ECO:0000313" key="10">
    <source>
        <dbReference type="Proteomes" id="UP001652432"/>
    </source>
</evidence>
<keyword evidence="4 7" id="KW-0819">tRNA processing</keyword>
<evidence type="ECO:0000256" key="6">
    <source>
        <dbReference type="ARBA" id="ARBA00023002"/>
    </source>
</evidence>
<dbReference type="PIRSF" id="PIRSF006621">
    <property type="entry name" value="Dus"/>
    <property type="match status" value="1"/>
</dbReference>
<keyword evidence="10" id="KW-1185">Reference proteome</keyword>